<name>A0ABX6T4U1_9SPHN</name>
<protein>
    <submittedName>
        <fullName evidence="2">DUF898 family protein</fullName>
    </submittedName>
</protein>
<dbReference type="Pfam" id="PF05987">
    <property type="entry name" value="DUF898"/>
    <property type="match status" value="1"/>
</dbReference>
<evidence type="ECO:0000313" key="2">
    <source>
        <dbReference type="EMBL" id="QNP44233.1"/>
    </source>
</evidence>
<keyword evidence="1" id="KW-0812">Transmembrane</keyword>
<proteinExistence type="predicted"/>
<keyword evidence="1" id="KW-0472">Membrane</keyword>
<feature type="transmembrane region" description="Helical" evidence="1">
    <location>
        <begin position="37"/>
        <end position="58"/>
    </location>
</feature>
<evidence type="ECO:0000256" key="1">
    <source>
        <dbReference type="SAM" id="Phobius"/>
    </source>
</evidence>
<dbReference type="EMBL" id="CP060780">
    <property type="protein sequence ID" value="QNP44233.1"/>
    <property type="molecule type" value="Genomic_DNA"/>
</dbReference>
<evidence type="ECO:0000313" key="3">
    <source>
        <dbReference type="Proteomes" id="UP000516134"/>
    </source>
</evidence>
<gene>
    <name evidence="2" type="ORF">H9L15_07090</name>
</gene>
<accession>A0ABX6T4U1</accession>
<reference evidence="2 3" key="1">
    <citation type="submission" date="2020-08" db="EMBL/GenBank/DDBJ databases">
        <title>Genome sequence of Sphingomonas daechungensis KACC 18115T.</title>
        <authorList>
            <person name="Hyun D.-W."/>
            <person name="Bae J.-W."/>
        </authorList>
    </citation>
    <scope>NUCLEOTIDE SEQUENCE [LARGE SCALE GENOMIC DNA]</scope>
    <source>
        <strain evidence="2 3">KACC 18115</strain>
    </source>
</reference>
<dbReference type="InterPro" id="IPR010295">
    <property type="entry name" value="DUF898"/>
</dbReference>
<dbReference type="Proteomes" id="UP000516134">
    <property type="component" value="Chromosome"/>
</dbReference>
<keyword evidence="1" id="KW-1133">Transmembrane helix</keyword>
<sequence length="102" mass="11752">MAYVNFLTHYYKAAVEWMSIGDITFQFDADFKDWMGFYLRTIGLTIVTIGFAIFVYNFRKWQFITSHLNAFGTVDVDQLIQSQTVAPREAEGFLDALDIGAF</sequence>
<keyword evidence="3" id="KW-1185">Reference proteome</keyword>
<organism evidence="2 3">
    <name type="scientific">Sphingomonas daechungensis</name>
    <dbReference type="NCBI Taxonomy" id="1176646"/>
    <lineage>
        <taxon>Bacteria</taxon>
        <taxon>Pseudomonadati</taxon>
        <taxon>Pseudomonadota</taxon>
        <taxon>Alphaproteobacteria</taxon>
        <taxon>Sphingomonadales</taxon>
        <taxon>Sphingomonadaceae</taxon>
        <taxon>Sphingomonas</taxon>
    </lineage>
</organism>